<dbReference type="EMBL" id="BTSX01000004">
    <property type="protein sequence ID" value="GMS94173.1"/>
    <property type="molecule type" value="Genomic_DNA"/>
</dbReference>
<evidence type="ECO:0000313" key="1">
    <source>
        <dbReference type="EMBL" id="GMS94173.1"/>
    </source>
</evidence>
<gene>
    <name evidence="1" type="ORF">PENTCL1PPCAC_16348</name>
</gene>
<evidence type="ECO:0000313" key="2">
    <source>
        <dbReference type="Proteomes" id="UP001432027"/>
    </source>
</evidence>
<sequence>MTHCSEKRFGCKECSFTTHSSTTVTTHMKRAHHIIWGIPTDKRNELRDALWRKWMHQYFPDFQEEQLPRRISESENRTGVN</sequence>
<dbReference type="AlphaFoldDB" id="A0AAV5TIT3"/>
<dbReference type="Proteomes" id="UP001432027">
    <property type="component" value="Unassembled WGS sequence"/>
</dbReference>
<proteinExistence type="predicted"/>
<reference evidence="1" key="1">
    <citation type="submission" date="2023-10" db="EMBL/GenBank/DDBJ databases">
        <title>Genome assembly of Pristionchus species.</title>
        <authorList>
            <person name="Yoshida K."/>
            <person name="Sommer R.J."/>
        </authorList>
    </citation>
    <scope>NUCLEOTIDE SEQUENCE</scope>
    <source>
        <strain evidence="1">RS0144</strain>
    </source>
</reference>
<dbReference type="Gene3D" id="3.30.160.60">
    <property type="entry name" value="Classic Zinc Finger"/>
    <property type="match status" value="1"/>
</dbReference>
<protein>
    <recommendedName>
        <fullName evidence="3">C2H2-type domain-containing protein</fullName>
    </recommendedName>
</protein>
<accession>A0AAV5TIT3</accession>
<evidence type="ECO:0008006" key="3">
    <source>
        <dbReference type="Google" id="ProtNLM"/>
    </source>
</evidence>
<keyword evidence="2" id="KW-1185">Reference proteome</keyword>
<organism evidence="1 2">
    <name type="scientific">Pristionchus entomophagus</name>
    <dbReference type="NCBI Taxonomy" id="358040"/>
    <lineage>
        <taxon>Eukaryota</taxon>
        <taxon>Metazoa</taxon>
        <taxon>Ecdysozoa</taxon>
        <taxon>Nematoda</taxon>
        <taxon>Chromadorea</taxon>
        <taxon>Rhabditida</taxon>
        <taxon>Rhabditina</taxon>
        <taxon>Diplogasteromorpha</taxon>
        <taxon>Diplogasteroidea</taxon>
        <taxon>Neodiplogasteridae</taxon>
        <taxon>Pristionchus</taxon>
    </lineage>
</organism>
<name>A0AAV5TIT3_9BILA</name>
<comment type="caution">
    <text evidence="1">The sequence shown here is derived from an EMBL/GenBank/DDBJ whole genome shotgun (WGS) entry which is preliminary data.</text>
</comment>